<keyword evidence="6" id="KW-0238">DNA-binding</keyword>
<feature type="compositionally biased region" description="Low complexity" evidence="10">
    <location>
        <begin position="460"/>
        <end position="479"/>
    </location>
</feature>
<dbReference type="Gene3D" id="1.25.40.20">
    <property type="entry name" value="Ankyrin repeat-containing domain"/>
    <property type="match status" value="1"/>
</dbReference>
<dbReference type="STRING" id="981085.W9QN82"/>
<dbReference type="AlphaFoldDB" id="W9QN82"/>
<evidence type="ECO:0000256" key="6">
    <source>
        <dbReference type="ARBA" id="ARBA00023125"/>
    </source>
</evidence>
<dbReference type="Proteomes" id="UP000030645">
    <property type="component" value="Unassembled WGS sequence"/>
</dbReference>
<dbReference type="SUPFAM" id="SSF103612">
    <property type="entry name" value="SBT domain"/>
    <property type="match status" value="1"/>
</dbReference>
<evidence type="ECO:0000256" key="10">
    <source>
        <dbReference type="SAM" id="MobiDB-lite"/>
    </source>
</evidence>
<evidence type="ECO:0000256" key="4">
    <source>
        <dbReference type="ARBA" id="ARBA00022833"/>
    </source>
</evidence>
<feature type="compositionally biased region" description="Polar residues" evidence="10">
    <location>
        <begin position="374"/>
        <end position="394"/>
    </location>
</feature>
<proteinExistence type="predicted"/>
<evidence type="ECO:0000256" key="8">
    <source>
        <dbReference type="ARBA" id="ARBA00023242"/>
    </source>
</evidence>
<keyword evidence="11" id="KW-1133">Transmembrane helix</keyword>
<dbReference type="FunFam" id="4.10.1100.10:FF:000001">
    <property type="entry name" value="Squamosa promoter-binding-like protein 14"/>
    <property type="match status" value="1"/>
</dbReference>
<reference evidence="14" key="1">
    <citation type="submission" date="2013-01" db="EMBL/GenBank/DDBJ databases">
        <title>Draft Genome Sequence of a Mulberry Tree, Morus notabilis C.K. Schneid.</title>
        <authorList>
            <person name="He N."/>
            <person name="Zhao S."/>
        </authorList>
    </citation>
    <scope>NUCLEOTIDE SEQUENCE</scope>
</reference>
<evidence type="ECO:0000313" key="13">
    <source>
        <dbReference type="EMBL" id="EXB44450.1"/>
    </source>
</evidence>
<feature type="compositionally biased region" description="Polar residues" evidence="10">
    <location>
        <begin position="431"/>
        <end position="459"/>
    </location>
</feature>
<dbReference type="EMBL" id="KE343864">
    <property type="protein sequence ID" value="EXB44450.1"/>
    <property type="molecule type" value="Genomic_DNA"/>
</dbReference>
<dbReference type="OrthoDB" id="514967at2759"/>
<evidence type="ECO:0000256" key="9">
    <source>
        <dbReference type="PROSITE-ProRule" id="PRU00470"/>
    </source>
</evidence>
<evidence type="ECO:0000256" key="7">
    <source>
        <dbReference type="ARBA" id="ARBA00023163"/>
    </source>
</evidence>
<dbReference type="SUPFAM" id="SSF48403">
    <property type="entry name" value="Ankyrin repeat"/>
    <property type="match status" value="1"/>
</dbReference>
<dbReference type="PANTHER" id="PTHR31251:SF132">
    <property type="entry name" value="SQUAMOSA PROMOTER-BINDING-LIKE PROTEIN 1-RELATED"/>
    <property type="match status" value="1"/>
</dbReference>
<dbReference type="GO" id="GO:0008270">
    <property type="term" value="F:zinc ion binding"/>
    <property type="evidence" value="ECO:0007669"/>
    <property type="project" value="UniProtKB-KW"/>
</dbReference>
<evidence type="ECO:0000313" key="14">
    <source>
        <dbReference type="Proteomes" id="UP000030645"/>
    </source>
</evidence>
<dbReference type="Pfam" id="PF26102">
    <property type="entry name" value="Ig_SPL7"/>
    <property type="match status" value="1"/>
</dbReference>
<feature type="compositionally biased region" description="Polar residues" evidence="10">
    <location>
        <begin position="354"/>
        <end position="364"/>
    </location>
</feature>
<evidence type="ECO:0000256" key="2">
    <source>
        <dbReference type="ARBA" id="ARBA00022723"/>
    </source>
</evidence>
<sequence>MEARFGGEAHHFYGMSTADLPKRANLEWDLNHWKWDGDLFIASSVVNPVVGVGVGPSSHAMASSSSRQFFPLGSGAGGSSNSSSSCSEGGNLGMIEKGKRELMVEKRRRVNVVEEEDNLNDGDEAGTLTLKLGGGGRVYNQTSEREVGVNNWEGTSGKKTKLAAGGSSSRAVCQVEDCGADLSSAKDYHRRHKVCEMHSKACKALVGNVLQRFCQQCSRFHVLQEFDEGKRSCRRRLAGHNKRRRKTNPDPVVNGSSLNDDQTSGYLLISLLRILSNMHSNRSDQSHQTTDQDLLSHLLRSLASQTSDHGGKNIAGLLQEPQKLLNEGTSVGNSDVVSTFIANSSQGPPRPIKQHQTVSVSEIPQQGVHLHNANGGSIQATSSIKPSILNSPPSYSEARDGTAGQIKMNNFDLNDIYIDSDDSVEDPERSPPTTNAVTSSLDCPSWVQQDSHQSSPPQTSGNSDSASAQSPSSSSGEAQSRTDRIVFKLFGKEPNDFPLVLRAQILDWLSHSPSEIESYIRPGCIILTIYLRQSETAWEELCDDLSSSLSRLLDVSDDSFWRSGWIFIRAQHQIAFIYNGQVVVDTSLPLRSSNYSKIVSVEPIAVPASERAQFSVRGINLVRPTTRLFCALEGKYLVQEATHELMESVDNVEHDEQCINFSCPIPVTNGRGFIEIEDQGLGSSFFPFIVAEEDVCSEIRVLESSLEHGRTGKPDTYNQAVDFIHEMGWLLHRSQLRSRLGHLDPNADPFPLKRFKWIMEFSMDHDWSAVVRKLLDILHDGNVGAGDDHSISLALSEMGLLHRAVRRNSRPLVEVLLKYVPKNLSNNSESEDKAVSNEVNKGFLFRPDVIGPASLTPLHIAAGKDGSEDVLDALTNDPGMVGIEAWKSAHDSTGSTPEDYARLRGHYSYIRLIQRKINKRPASGHVVVDIPSNLNDCSTSQKQNEPVSSFQIGRTELRRNQHPCRLCDRKLVYGTTSSSVVYRPAMLSMVAIAAVCVCVALLFKSSPEVLYVFQPFRWERLEYGTS</sequence>
<keyword evidence="14" id="KW-1185">Reference proteome</keyword>
<dbReference type="GO" id="GO:0003677">
    <property type="term" value="F:DNA binding"/>
    <property type="evidence" value="ECO:0007669"/>
    <property type="project" value="UniProtKB-KW"/>
</dbReference>
<keyword evidence="2" id="KW-0479">Metal-binding</keyword>
<evidence type="ECO:0000256" key="5">
    <source>
        <dbReference type="ARBA" id="ARBA00023015"/>
    </source>
</evidence>
<dbReference type="PANTHER" id="PTHR31251">
    <property type="entry name" value="SQUAMOSA PROMOTER-BINDING-LIKE PROTEIN 4"/>
    <property type="match status" value="1"/>
</dbReference>
<name>W9QN82_9ROSA</name>
<keyword evidence="4" id="KW-0862">Zinc</keyword>
<feature type="domain" description="SBP-type" evidence="12">
    <location>
        <begin position="170"/>
        <end position="247"/>
    </location>
</feature>
<dbReference type="InterPro" id="IPR044817">
    <property type="entry name" value="SBP-like"/>
</dbReference>
<dbReference type="PROSITE" id="PS51141">
    <property type="entry name" value="ZF_SBP"/>
    <property type="match status" value="1"/>
</dbReference>
<dbReference type="eggNOG" id="ENOG502QS71">
    <property type="taxonomic scope" value="Eukaryota"/>
</dbReference>
<comment type="subcellular location">
    <subcellularLocation>
        <location evidence="1">Nucleus</location>
    </subcellularLocation>
</comment>
<feature type="transmembrane region" description="Helical" evidence="11">
    <location>
        <begin position="985"/>
        <end position="1003"/>
    </location>
</feature>
<gene>
    <name evidence="13" type="ORF">L484_013868</name>
</gene>
<dbReference type="GO" id="GO:0005634">
    <property type="term" value="C:nucleus"/>
    <property type="evidence" value="ECO:0007669"/>
    <property type="project" value="UniProtKB-SubCell"/>
</dbReference>
<keyword evidence="5" id="KW-0805">Transcription regulation</keyword>
<organism evidence="13 14">
    <name type="scientific">Morus notabilis</name>
    <dbReference type="NCBI Taxonomy" id="981085"/>
    <lineage>
        <taxon>Eukaryota</taxon>
        <taxon>Viridiplantae</taxon>
        <taxon>Streptophyta</taxon>
        <taxon>Embryophyta</taxon>
        <taxon>Tracheophyta</taxon>
        <taxon>Spermatophyta</taxon>
        <taxon>Magnoliopsida</taxon>
        <taxon>eudicotyledons</taxon>
        <taxon>Gunneridae</taxon>
        <taxon>Pentapetalae</taxon>
        <taxon>rosids</taxon>
        <taxon>fabids</taxon>
        <taxon>Rosales</taxon>
        <taxon>Moraceae</taxon>
        <taxon>Moreae</taxon>
        <taxon>Morus</taxon>
    </lineage>
</organism>
<evidence type="ECO:0000256" key="1">
    <source>
        <dbReference type="ARBA" id="ARBA00004123"/>
    </source>
</evidence>
<dbReference type="InterPro" id="IPR036893">
    <property type="entry name" value="SBP_sf"/>
</dbReference>
<feature type="region of interest" description="Disordered" evidence="10">
    <location>
        <begin position="418"/>
        <end position="480"/>
    </location>
</feature>
<evidence type="ECO:0000259" key="12">
    <source>
        <dbReference type="PROSITE" id="PS51141"/>
    </source>
</evidence>
<evidence type="ECO:0000256" key="3">
    <source>
        <dbReference type="ARBA" id="ARBA00022771"/>
    </source>
</evidence>
<keyword evidence="3 9" id="KW-0863">Zinc-finger</keyword>
<feature type="compositionally biased region" description="Basic residues" evidence="10">
    <location>
        <begin position="237"/>
        <end position="246"/>
    </location>
</feature>
<feature type="region of interest" description="Disordered" evidence="10">
    <location>
        <begin position="340"/>
        <end position="402"/>
    </location>
</feature>
<feature type="region of interest" description="Disordered" evidence="10">
    <location>
        <begin position="237"/>
        <end position="259"/>
    </location>
</feature>
<evidence type="ECO:0000256" key="11">
    <source>
        <dbReference type="SAM" id="Phobius"/>
    </source>
</evidence>
<dbReference type="InterPro" id="IPR004333">
    <property type="entry name" value="SBP_dom"/>
</dbReference>
<dbReference type="Pfam" id="PF03110">
    <property type="entry name" value="SBP"/>
    <property type="match status" value="1"/>
</dbReference>
<dbReference type="KEGG" id="mnt:21397031"/>
<accession>W9QN82</accession>
<keyword evidence="7" id="KW-0804">Transcription</keyword>
<dbReference type="Gene3D" id="4.10.1100.10">
    <property type="entry name" value="Transcription factor, SBP-box domain"/>
    <property type="match status" value="1"/>
</dbReference>
<dbReference type="InterPro" id="IPR036770">
    <property type="entry name" value="Ankyrin_rpt-contain_sf"/>
</dbReference>
<protein>
    <submittedName>
        <fullName evidence="13">Squamosa promoter-binding-like protein 1</fullName>
    </submittedName>
</protein>
<keyword evidence="11" id="KW-0472">Membrane</keyword>
<keyword evidence="8" id="KW-0539">Nucleus</keyword>
<keyword evidence="11" id="KW-0812">Transmembrane</keyword>